<evidence type="ECO:0000313" key="1">
    <source>
        <dbReference type="EMBL" id="MBX43727.1"/>
    </source>
</evidence>
<organism evidence="1">
    <name type="scientific">Rhizophora mucronata</name>
    <name type="common">Asiatic mangrove</name>
    <dbReference type="NCBI Taxonomy" id="61149"/>
    <lineage>
        <taxon>Eukaryota</taxon>
        <taxon>Viridiplantae</taxon>
        <taxon>Streptophyta</taxon>
        <taxon>Embryophyta</taxon>
        <taxon>Tracheophyta</taxon>
        <taxon>Spermatophyta</taxon>
        <taxon>Magnoliopsida</taxon>
        <taxon>eudicotyledons</taxon>
        <taxon>Gunneridae</taxon>
        <taxon>Pentapetalae</taxon>
        <taxon>rosids</taxon>
        <taxon>fabids</taxon>
        <taxon>Malpighiales</taxon>
        <taxon>Rhizophoraceae</taxon>
        <taxon>Rhizophora</taxon>
    </lineage>
</organism>
<name>A0A2P2NML3_RHIMU</name>
<sequence length="49" mass="5294">MQFGIANESNSTMLLENKKNSLTLGPTTAKHSHFNALRLESTIASQACS</sequence>
<protein>
    <submittedName>
        <fullName evidence="1">Uncharacterized protein</fullName>
    </submittedName>
</protein>
<dbReference type="AlphaFoldDB" id="A0A2P2NML3"/>
<reference evidence="1" key="1">
    <citation type="submission" date="2018-02" db="EMBL/GenBank/DDBJ databases">
        <title>Rhizophora mucronata_Transcriptome.</title>
        <authorList>
            <person name="Meera S.P."/>
            <person name="Sreeshan A."/>
            <person name="Augustine A."/>
        </authorList>
    </citation>
    <scope>NUCLEOTIDE SEQUENCE</scope>
    <source>
        <tissue evidence="1">Leaf</tissue>
    </source>
</reference>
<proteinExistence type="predicted"/>
<dbReference type="EMBL" id="GGEC01063243">
    <property type="protein sequence ID" value="MBX43727.1"/>
    <property type="molecule type" value="Transcribed_RNA"/>
</dbReference>
<accession>A0A2P2NML3</accession>